<dbReference type="FunFam" id="3.40.50.720:FF:000047">
    <property type="entry name" value="NADP-dependent L-serine/L-allo-threonine dehydrogenase"/>
    <property type="match status" value="1"/>
</dbReference>
<evidence type="ECO:0000256" key="3">
    <source>
        <dbReference type="ARBA" id="ARBA00043812"/>
    </source>
</evidence>
<dbReference type="GO" id="GO:0030497">
    <property type="term" value="P:fatty acid elongation"/>
    <property type="evidence" value="ECO:0007669"/>
    <property type="project" value="TreeGrafter"/>
</dbReference>
<comment type="function">
    <text evidence="9">NADP-dependent dehydrogenase with broad substrate specificity acting on 3-hydroxy acids. Catalyzes the NADP-dependent oxidation of L-allo-threonine to L-2-amino-3-keto-butyrate, which is spontaneously decarboxylated into aminoacetone. Also acts on D-threonine, L-serine, D-serine, D-3-hydroxyisobutyrate, L-3-hydroxyisobutyrate, D-glycerate and L-glycerate. Able to catalyze the reduction of the malonic semialdehyde to 3-hydroxypropionic acid. YdfG is apparently supplementing RutE, the presumed malonic semialdehyde reductase involved in pyrimidine degradation since both are able to detoxify malonic semialdehyde.</text>
</comment>
<comment type="similarity">
    <text evidence="1 11">Belongs to the short-chain dehydrogenases/reductases (SDR) family.</text>
</comment>
<dbReference type="Pfam" id="PF00106">
    <property type="entry name" value="adh_short"/>
    <property type="match status" value="1"/>
</dbReference>
<dbReference type="SUPFAM" id="SSF51735">
    <property type="entry name" value="NAD(P)-binding Rossmann-fold domains"/>
    <property type="match status" value="1"/>
</dbReference>
<protein>
    <recommendedName>
        <fullName evidence="6">NADP-dependent 3-hydroxy acid dehydrogenase YdfG</fullName>
        <ecNumber evidence="4">1.1.1.298</ecNumber>
        <ecNumber evidence="5">1.1.1.381</ecNumber>
    </recommendedName>
    <alternativeName>
        <fullName evidence="8">L-allo-threonine dehydrogenase</fullName>
    </alternativeName>
    <alternativeName>
        <fullName evidence="7">Malonic semialdehyde reductase</fullName>
    </alternativeName>
</protein>
<gene>
    <name evidence="12" type="ORF">POBO1169_LOCUS19347</name>
</gene>
<evidence type="ECO:0000256" key="5">
    <source>
        <dbReference type="ARBA" id="ARBA00044059"/>
    </source>
</evidence>
<dbReference type="EC" id="1.1.1.298" evidence="4"/>
<reference evidence="12" key="1">
    <citation type="submission" date="2021-01" db="EMBL/GenBank/DDBJ databases">
        <authorList>
            <person name="Corre E."/>
            <person name="Pelletier E."/>
            <person name="Niang G."/>
            <person name="Scheremetjew M."/>
            <person name="Finn R."/>
            <person name="Kale V."/>
            <person name="Holt S."/>
            <person name="Cochrane G."/>
            <person name="Meng A."/>
            <person name="Brown T."/>
            <person name="Cohen L."/>
        </authorList>
    </citation>
    <scope>NUCLEOTIDE SEQUENCE</scope>
    <source>
        <strain evidence="12">CCMP722</strain>
    </source>
</reference>
<evidence type="ECO:0000256" key="4">
    <source>
        <dbReference type="ARBA" id="ARBA00044050"/>
    </source>
</evidence>
<comment type="catalytic activity">
    <reaction evidence="3">
        <text>L-allo-threonine + NADP(+) = aminoacetone + CO2 + NADPH</text>
        <dbReference type="Rhea" id="RHEA:43524"/>
        <dbReference type="ChEBI" id="CHEBI:16526"/>
        <dbReference type="ChEBI" id="CHEBI:57783"/>
        <dbReference type="ChEBI" id="CHEBI:58320"/>
        <dbReference type="ChEBI" id="CHEBI:58349"/>
        <dbReference type="ChEBI" id="CHEBI:58585"/>
        <dbReference type="EC" id="1.1.1.381"/>
    </reaction>
</comment>
<evidence type="ECO:0000313" key="12">
    <source>
        <dbReference type="EMBL" id="CAD8689924.1"/>
    </source>
</evidence>
<dbReference type="GO" id="GO:0035527">
    <property type="term" value="F:3-hydroxypropionate dehydrogenase (NADP+) activity"/>
    <property type="evidence" value="ECO:0007669"/>
    <property type="project" value="UniProtKB-EC"/>
</dbReference>
<dbReference type="PANTHER" id="PTHR43086">
    <property type="entry name" value="VERY-LONG-CHAIN 3-OXOOACYL-COA REDUCTASE"/>
    <property type="match status" value="1"/>
</dbReference>
<evidence type="ECO:0000256" key="10">
    <source>
        <dbReference type="ARBA" id="ARBA00047274"/>
    </source>
</evidence>
<dbReference type="PRINTS" id="PR00080">
    <property type="entry name" value="SDRFAMILY"/>
</dbReference>
<evidence type="ECO:0000256" key="11">
    <source>
        <dbReference type="RuleBase" id="RU000363"/>
    </source>
</evidence>
<sequence length="255" mass="26785">MGRLDGKVAVITGGSSGIGAGIARGLAAEGCAVALAARRVEKLKEVEESITSKGGKAISVATDVTKRADVRALVKAAEDSLGPVDILVNCAGVMYFTLMKNLHEDEWERQVDINCKGVLNGVAAVLDGMVKRDAGHIINISSDAGRDVFPSLTVYSATKHFVWAISKGLRKELIGTKVKVTDIQPGDVATDLIMENTDKEAADALGVAIGQKVGTGLKRSQVLDVEDIASAVVYAVTAPAHVGIHELMIEPKDQE</sequence>
<name>A0A7S0WXH8_9CHLO</name>
<dbReference type="InterPro" id="IPR036291">
    <property type="entry name" value="NAD(P)-bd_dom_sf"/>
</dbReference>
<dbReference type="Gene3D" id="3.40.50.720">
    <property type="entry name" value="NAD(P)-binding Rossmann-like Domain"/>
    <property type="match status" value="1"/>
</dbReference>
<dbReference type="PRINTS" id="PR00081">
    <property type="entry name" value="GDHRDH"/>
</dbReference>
<dbReference type="InterPro" id="IPR002347">
    <property type="entry name" value="SDR_fam"/>
</dbReference>
<dbReference type="PROSITE" id="PS00061">
    <property type="entry name" value="ADH_SHORT"/>
    <property type="match status" value="1"/>
</dbReference>
<dbReference type="GO" id="GO:0005783">
    <property type="term" value="C:endoplasmic reticulum"/>
    <property type="evidence" value="ECO:0007669"/>
    <property type="project" value="TreeGrafter"/>
</dbReference>
<evidence type="ECO:0000256" key="7">
    <source>
        <dbReference type="ARBA" id="ARBA00044271"/>
    </source>
</evidence>
<comment type="catalytic activity">
    <reaction evidence="10">
        <text>3-hydroxypropanoate + NADP(+) = 3-oxopropanoate + NADPH + H(+)</text>
        <dbReference type="Rhea" id="RHEA:26438"/>
        <dbReference type="ChEBI" id="CHEBI:15378"/>
        <dbReference type="ChEBI" id="CHEBI:16510"/>
        <dbReference type="ChEBI" id="CHEBI:33190"/>
        <dbReference type="ChEBI" id="CHEBI:57783"/>
        <dbReference type="ChEBI" id="CHEBI:58349"/>
        <dbReference type="EC" id="1.1.1.298"/>
    </reaction>
</comment>
<dbReference type="PANTHER" id="PTHR43086:SF3">
    <property type="entry name" value="NADP-DEPENDENT 3-HYDROXY ACID DEHYDROGENASE YDFG"/>
    <property type="match status" value="1"/>
</dbReference>
<accession>A0A7S0WXH8</accession>
<dbReference type="AlphaFoldDB" id="A0A7S0WXH8"/>
<dbReference type="EMBL" id="HBFA01038685">
    <property type="protein sequence ID" value="CAD8689924.1"/>
    <property type="molecule type" value="Transcribed_RNA"/>
</dbReference>
<dbReference type="EC" id="1.1.1.381" evidence="5"/>
<evidence type="ECO:0000256" key="1">
    <source>
        <dbReference type="ARBA" id="ARBA00006484"/>
    </source>
</evidence>
<proteinExistence type="inferred from homology"/>
<evidence type="ECO:0000256" key="6">
    <source>
        <dbReference type="ARBA" id="ARBA00044065"/>
    </source>
</evidence>
<keyword evidence="2" id="KW-0560">Oxidoreductase</keyword>
<evidence type="ECO:0000256" key="9">
    <source>
        <dbReference type="ARBA" id="ARBA00045650"/>
    </source>
</evidence>
<organism evidence="12">
    <name type="scientific">Pyramimonas obovata</name>
    <dbReference type="NCBI Taxonomy" id="1411642"/>
    <lineage>
        <taxon>Eukaryota</taxon>
        <taxon>Viridiplantae</taxon>
        <taxon>Chlorophyta</taxon>
        <taxon>Pyramimonadophyceae</taxon>
        <taxon>Pyramimonadales</taxon>
        <taxon>Pyramimonadaceae</taxon>
        <taxon>Pyramimonas</taxon>
        <taxon>Pyramimonas incertae sedis</taxon>
    </lineage>
</organism>
<dbReference type="InterPro" id="IPR020904">
    <property type="entry name" value="Sc_DH/Rdtase_CS"/>
</dbReference>
<evidence type="ECO:0000256" key="8">
    <source>
        <dbReference type="ARBA" id="ARBA00044349"/>
    </source>
</evidence>
<evidence type="ECO:0000256" key="2">
    <source>
        <dbReference type="ARBA" id="ARBA00023002"/>
    </source>
</evidence>